<keyword evidence="3" id="KW-1185">Reference proteome</keyword>
<dbReference type="EMBL" id="BONW01000041">
    <property type="protein sequence ID" value="GIG92097.1"/>
    <property type="molecule type" value="Genomic_DNA"/>
</dbReference>
<reference evidence="2 3" key="1">
    <citation type="submission" date="2021-01" db="EMBL/GenBank/DDBJ databases">
        <title>Whole genome shotgun sequence of Plantactinospora endophytica NBRC 110450.</title>
        <authorList>
            <person name="Komaki H."/>
            <person name="Tamura T."/>
        </authorList>
    </citation>
    <scope>NUCLEOTIDE SEQUENCE [LARGE SCALE GENOMIC DNA]</scope>
    <source>
        <strain evidence="2 3">NBRC 110450</strain>
    </source>
</reference>
<accession>A0ABQ4EBI5</accession>
<gene>
    <name evidence="2" type="ORF">Pen02_70330</name>
</gene>
<comment type="caution">
    <text evidence="2">The sequence shown here is derived from an EMBL/GenBank/DDBJ whole genome shotgun (WGS) entry which is preliminary data.</text>
</comment>
<name>A0ABQ4EBI5_9ACTN</name>
<dbReference type="RefSeq" id="WP_203870438.1">
    <property type="nucleotide sequence ID" value="NZ_BONW01000041.1"/>
</dbReference>
<evidence type="ECO:0000313" key="2">
    <source>
        <dbReference type="EMBL" id="GIG92097.1"/>
    </source>
</evidence>
<protein>
    <submittedName>
        <fullName evidence="2">Uncharacterized protein</fullName>
    </submittedName>
</protein>
<evidence type="ECO:0000256" key="1">
    <source>
        <dbReference type="SAM" id="MobiDB-lite"/>
    </source>
</evidence>
<organism evidence="2 3">
    <name type="scientific">Plantactinospora endophytica</name>
    <dbReference type="NCBI Taxonomy" id="673535"/>
    <lineage>
        <taxon>Bacteria</taxon>
        <taxon>Bacillati</taxon>
        <taxon>Actinomycetota</taxon>
        <taxon>Actinomycetes</taxon>
        <taxon>Micromonosporales</taxon>
        <taxon>Micromonosporaceae</taxon>
        <taxon>Plantactinospora</taxon>
    </lineage>
</organism>
<proteinExistence type="predicted"/>
<evidence type="ECO:0000313" key="3">
    <source>
        <dbReference type="Proteomes" id="UP000646749"/>
    </source>
</evidence>
<dbReference type="Proteomes" id="UP000646749">
    <property type="component" value="Unassembled WGS sequence"/>
</dbReference>
<feature type="region of interest" description="Disordered" evidence="1">
    <location>
        <begin position="135"/>
        <end position="166"/>
    </location>
</feature>
<sequence length="166" mass="17949">MPNDDFEDFTPDDLRYLNLALRAFPGVADGLRAVVDVAARLRFPVEGADALRAAIDSGGVRLGSQEIPVAQLPQLMPEFYFPIESEEDFVAKVADACARQREPYGPNMPAVTLMEATAERRGDPPRISEAEILRLAGFRPDEDGPASPGAGSPGVGGLTKRGRERR</sequence>